<evidence type="ECO:0000313" key="2">
    <source>
        <dbReference type="EMBL" id="SMY28501.1"/>
    </source>
</evidence>
<dbReference type="PANTHER" id="PTHR46791:SF5">
    <property type="entry name" value="CLR5 DOMAIN-CONTAINING PROTEIN-RELATED"/>
    <property type="match status" value="1"/>
</dbReference>
<name>A0A1Y6M0N9_ZYMTR</name>
<feature type="domain" description="Integrase core" evidence="1">
    <location>
        <begin position="171"/>
        <end position="352"/>
    </location>
</feature>
<gene>
    <name evidence="2" type="ORF">ZT1A5_G9946</name>
</gene>
<dbReference type="InterPro" id="IPR058913">
    <property type="entry name" value="Integrase_dom_put"/>
</dbReference>
<protein>
    <recommendedName>
        <fullName evidence="1">Integrase core domain-containing protein</fullName>
    </recommendedName>
</protein>
<reference evidence="2 3" key="1">
    <citation type="submission" date="2016-10" db="EMBL/GenBank/DDBJ databases">
        <authorList>
            <person name="Varghese N."/>
        </authorList>
    </citation>
    <scope>NUCLEOTIDE SEQUENCE [LARGE SCALE GENOMIC DNA]</scope>
</reference>
<proteinExistence type="predicted"/>
<evidence type="ECO:0000259" key="1">
    <source>
        <dbReference type="Pfam" id="PF24764"/>
    </source>
</evidence>
<dbReference type="PANTHER" id="PTHR46791">
    <property type="entry name" value="EXPRESSED PROTEIN"/>
    <property type="match status" value="1"/>
</dbReference>
<evidence type="ECO:0000313" key="3">
    <source>
        <dbReference type="Proteomes" id="UP000215453"/>
    </source>
</evidence>
<organism evidence="2 3">
    <name type="scientific">Zymoseptoria tritici ST99CH_1A5</name>
    <dbReference type="NCBI Taxonomy" id="1276529"/>
    <lineage>
        <taxon>Eukaryota</taxon>
        <taxon>Fungi</taxon>
        <taxon>Dikarya</taxon>
        <taxon>Ascomycota</taxon>
        <taxon>Pezizomycotina</taxon>
        <taxon>Dothideomycetes</taxon>
        <taxon>Dothideomycetidae</taxon>
        <taxon>Mycosphaerellales</taxon>
        <taxon>Mycosphaerellaceae</taxon>
        <taxon>Zymoseptoria</taxon>
    </lineage>
</organism>
<dbReference type="AlphaFoldDB" id="A0A1Y6M0N9"/>
<sequence length="552" mass="64206">MAALQEACSELNRKPSERTIRTILKEGGARPRRPQSVEDRHNDPLLRTRIAILFYWECLEDAMIVDILAAEGWHMPLSAFVRMRKKLGMKRRLKQSEVDRREAEFKRIIKEELDEGRLSGYGRNLLQAHFATKEDRMLLLGRDRLFKYVKELDPIGLYNRTSSFTRRRGTYTTPGPDFCWSMDAHCKLEDFGFQIYAAIDAETRYILWIYCGPSSRTMVSVLAQYGRAAAHYGRTPHLIRVDKGKETLLLADGHFQHALRVRGPETTFTECFCFGTSVRNVRIESWWQQMTRAGLGQWGDYFRRLVKEGQYSKASKMDRISMKFIYTPMIRKQLQGFVRTWNKHKIRRQRNRPHVIPGRPHVLYNYSQRPNQGDPIDTEYIKALNETTKGWKIHEYLPKTTIEFCKDILRREGFPSGRAAPANFVQSLGKEEHEIAYARLRYRLRQLSDGEQASLEETLAPLGGRKWKPTSTSDEVLDLYKEHAEDEDQLLELNELFGDMAQLDFEGDGVDEEAAPEEFLPGLRRGLGRRGRLNPPLAIVQARDVRERMNQS</sequence>
<dbReference type="Proteomes" id="UP000215453">
    <property type="component" value="Chromosome 10"/>
</dbReference>
<accession>A0A1Y6M0N9</accession>
<dbReference type="Pfam" id="PF24764">
    <property type="entry name" value="rva_4"/>
    <property type="match status" value="1"/>
</dbReference>
<dbReference type="EMBL" id="LT882685">
    <property type="protein sequence ID" value="SMY28501.1"/>
    <property type="molecule type" value="Genomic_DNA"/>
</dbReference>